<keyword evidence="7 11" id="KW-0833">Ubl conjugation pathway</keyword>
<reference evidence="13" key="1">
    <citation type="journal article" date="2019" name="Nat. Commun.">
        <title>Genome-wide association mapping of date palm fruit traits.</title>
        <authorList>
            <person name="Hazzouri K.M."/>
            <person name="Gros-Balthazard M."/>
            <person name="Flowers J.M."/>
            <person name="Copetti D."/>
            <person name="Lemansour A."/>
            <person name="Lebrun M."/>
            <person name="Masmoudi K."/>
            <person name="Ferrand S."/>
            <person name="Dhar M.I."/>
            <person name="Fresquez Z.A."/>
            <person name="Rosas U."/>
            <person name="Zhang J."/>
            <person name="Talag J."/>
            <person name="Lee S."/>
            <person name="Kudrna D."/>
            <person name="Powell R.F."/>
            <person name="Leitch I.J."/>
            <person name="Krueger R.R."/>
            <person name="Wing R.A."/>
            <person name="Amiri K.M.A."/>
            <person name="Purugganan M.D."/>
        </authorList>
    </citation>
    <scope>NUCLEOTIDE SEQUENCE [LARGE SCALE GENOMIC DNA]</scope>
    <source>
        <strain evidence="13">cv. Khalas</strain>
    </source>
</reference>
<evidence type="ECO:0000256" key="3">
    <source>
        <dbReference type="ARBA" id="ARBA00004906"/>
    </source>
</evidence>
<dbReference type="InterPro" id="IPR013083">
    <property type="entry name" value="Znf_RING/FYVE/PHD"/>
</dbReference>
<dbReference type="InterPro" id="IPR018957">
    <property type="entry name" value="Znf_C3HC4_RING-type"/>
</dbReference>
<dbReference type="AlphaFoldDB" id="A0A8B9A918"/>
<dbReference type="Gene3D" id="3.30.40.10">
    <property type="entry name" value="Zinc/RING finger domain, C3HC4 (zinc finger)"/>
    <property type="match status" value="1"/>
</dbReference>
<keyword evidence="11" id="KW-0256">Endoplasmic reticulum</keyword>
<dbReference type="InterPro" id="IPR045103">
    <property type="entry name" value="RNF5/RNF185-like"/>
</dbReference>
<dbReference type="GO" id="GO:0008270">
    <property type="term" value="F:zinc ion binding"/>
    <property type="evidence" value="ECO:0007669"/>
    <property type="project" value="UniProtKB-KW"/>
</dbReference>
<evidence type="ECO:0000259" key="12">
    <source>
        <dbReference type="PROSITE" id="PS50089"/>
    </source>
</evidence>
<dbReference type="SMART" id="SM00184">
    <property type="entry name" value="RING"/>
    <property type="match status" value="1"/>
</dbReference>
<evidence type="ECO:0000313" key="13">
    <source>
        <dbReference type="Proteomes" id="UP000228380"/>
    </source>
</evidence>
<dbReference type="GeneID" id="103712095"/>
<keyword evidence="6 10" id="KW-0863">Zinc-finger</keyword>
<evidence type="ECO:0000256" key="10">
    <source>
        <dbReference type="PROSITE-ProRule" id="PRU00175"/>
    </source>
</evidence>
<organism evidence="13 14">
    <name type="scientific">Phoenix dactylifera</name>
    <name type="common">Date palm</name>
    <dbReference type="NCBI Taxonomy" id="42345"/>
    <lineage>
        <taxon>Eukaryota</taxon>
        <taxon>Viridiplantae</taxon>
        <taxon>Streptophyta</taxon>
        <taxon>Embryophyta</taxon>
        <taxon>Tracheophyta</taxon>
        <taxon>Spermatophyta</taxon>
        <taxon>Magnoliopsida</taxon>
        <taxon>Liliopsida</taxon>
        <taxon>Arecaceae</taxon>
        <taxon>Coryphoideae</taxon>
        <taxon>Phoeniceae</taxon>
        <taxon>Phoenix</taxon>
    </lineage>
</organism>
<reference evidence="14" key="2">
    <citation type="submission" date="2025-08" db="UniProtKB">
        <authorList>
            <consortium name="RefSeq"/>
        </authorList>
    </citation>
    <scope>IDENTIFICATION</scope>
    <source>
        <tissue evidence="14">Young leaves</tissue>
    </source>
</reference>
<dbReference type="Proteomes" id="UP000228380">
    <property type="component" value="Chromosome 2"/>
</dbReference>
<dbReference type="EC" id="2.3.2.27" evidence="11"/>
<evidence type="ECO:0000256" key="1">
    <source>
        <dbReference type="ARBA" id="ARBA00000900"/>
    </source>
</evidence>
<dbReference type="PANTHER" id="PTHR12313">
    <property type="entry name" value="E3 UBIQUITIN-PROTEIN LIGASE RNF5-RELATED"/>
    <property type="match status" value="1"/>
</dbReference>
<dbReference type="Pfam" id="PF00097">
    <property type="entry name" value="zf-C3HC4"/>
    <property type="match status" value="1"/>
</dbReference>
<protein>
    <recommendedName>
        <fullName evidence="11">E3 ubiquitin-protein ligase RMA</fullName>
        <ecNumber evidence="11">2.3.2.27</ecNumber>
    </recommendedName>
    <alternativeName>
        <fullName evidence="11">Protein RING membrane-anchor</fullName>
    </alternativeName>
    <alternativeName>
        <fullName evidence="11">RING-type E3 ubiquitin transferase RMA</fullName>
    </alternativeName>
</protein>
<evidence type="ECO:0000256" key="4">
    <source>
        <dbReference type="ARBA" id="ARBA00022679"/>
    </source>
</evidence>
<dbReference type="OrthoDB" id="6270329at2759"/>
<comment type="catalytic activity">
    <reaction evidence="1 11">
        <text>S-ubiquitinyl-[E2 ubiquitin-conjugating enzyme]-L-cysteine + [acceptor protein]-L-lysine = [E2 ubiquitin-conjugating enzyme]-L-cysteine + N(6)-ubiquitinyl-[acceptor protein]-L-lysine.</text>
        <dbReference type="EC" id="2.3.2.27"/>
    </reaction>
</comment>
<evidence type="ECO:0000256" key="5">
    <source>
        <dbReference type="ARBA" id="ARBA00022723"/>
    </source>
</evidence>
<dbReference type="PROSITE" id="PS00518">
    <property type="entry name" value="ZF_RING_1"/>
    <property type="match status" value="1"/>
</dbReference>
<gene>
    <name evidence="14" type="primary">LOC103712095</name>
</gene>
<dbReference type="GO" id="GO:0006511">
    <property type="term" value="P:ubiquitin-dependent protein catabolic process"/>
    <property type="evidence" value="ECO:0007669"/>
    <property type="project" value="UniProtKB-UniRule"/>
</dbReference>
<dbReference type="GO" id="GO:0005789">
    <property type="term" value="C:endoplasmic reticulum membrane"/>
    <property type="evidence" value="ECO:0007669"/>
    <property type="project" value="UniProtKB-SubCell"/>
</dbReference>
<keyword evidence="8 11" id="KW-0862">Zinc</keyword>
<name>A0A8B9A918_PHODC</name>
<evidence type="ECO:0000256" key="6">
    <source>
        <dbReference type="ARBA" id="ARBA00022771"/>
    </source>
</evidence>
<proteinExistence type="predicted"/>
<evidence type="ECO:0000256" key="9">
    <source>
        <dbReference type="ARBA" id="ARBA00023136"/>
    </source>
</evidence>
<keyword evidence="13" id="KW-1185">Reference proteome</keyword>
<dbReference type="GO" id="GO:0016567">
    <property type="term" value="P:protein ubiquitination"/>
    <property type="evidence" value="ECO:0007669"/>
    <property type="project" value="UniProtKB-UniPathway"/>
</dbReference>
<keyword evidence="9" id="KW-0472">Membrane</keyword>
<comment type="subcellular location">
    <subcellularLocation>
        <location evidence="2">Endomembrane system</location>
    </subcellularLocation>
    <subcellularLocation>
        <location evidence="11">Endoplasmic reticulum membrane</location>
        <topology evidence="11">Single-pass type IV membrane protein</topology>
    </subcellularLocation>
</comment>
<comment type="function">
    <text evidence="11">E3 ubiquitin-protein ligase.</text>
</comment>
<comment type="pathway">
    <text evidence="3 11">Protein modification; protein ubiquitination.</text>
</comment>
<feature type="domain" description="RING-type" evidence="12">
    <location>
        <begin position="92"/>
        <end position="135"/>
    </location>
</feature>
<comment type="domain">
    <text evidence="11">The RING-type zinc finger domain is responsible for E3 ligase activity.</text>
</comment>
<dbReference type="PROSITE" id="PS50089">
    <property type="entry name" value="ZF_RING_2"/>
    <property type="match status" value="1"/>
</dbReference>
<keyword evidence="5 11" id="KW-0479">Metal-binding</keyword>
<dbReference type="RefSeq" id="XP_038979679.1">
    <property type="nucleotide sequence ID" value="XM_039123751.1"/>
</dbReference>
<evidence type="ECO:0000256" key="2">
    <source>
        <dbReference type="ARBA" id="ARBA00004308"/>
    </source>
</evidence>
<keyword evidence="4 11" id="KW-0808">Transferase</keyword>
<dbReference type="InterPro" id="IPR017907">
    <property type="entry name" value="Znf_RING_CS"/>
</dbReference>
<dbReference type="UniPathway" id="UPA00143"/>
<accession>A0A8B9A918</accession>
<evidence type="ECO:0000256" key="8">
    <source>
        <dbReference type="ARBA" id="ARBA00022833"/>
    </source>
</evidence>
<evidence type="ECO:0000256" key="7">
    <source>
        <dbReference type="ARBA" id="ARBA00022786"/>
    </source>
</evidence>
<dbReference type="GO" id="GO:0061630">
    <property type="term" value="F:ubiquitin protein ligase activity"/>
    <property type="evidence" value="ECO:0007669"/>
    <property type="project" value="UniProtKB-UniRule"/>
</dbReference>
<sequence length="312" mass="34862">MVDGVKCGPCFFVTLHWRSHKHIILSCLCSEHLVLSTSCPEKESIHSKMEVGRPAEGCLGECMEEIQLSQEPPKKCGLDDGMPASANGCFDCNICLDSAVNPVVTLCGHLYCWPCIYKWLQQDESISQQQCPVCKASISENTLVPLYGRGHSTKKPQETLKIPDRPSVHREAIELQSSSTNGERYGDTYPPILRHRQQHYHLHQHEHRRYPYYSIPGGEAMPPSSPLGTPPATRVISSPTAGGALGGMAVAVLPWVFRNQEAASMNYSSSPYYTARNGGSPRLRRQEMELERALHQIWVFLFCCSMLCLLLF</sequence>
<dbReference type="SUPFAM" id="SSF57850">
    <property type="entry name" value="RING/U-box"/>
    <property type="match status" value="1"/>
</dbReference>
<evidence type="ECO:0000256" key="11">
    <source>
        <dbReference type="RuleBase" id="RU369090"/>
    </source>
</evidence>
<dbReference type="InterPro" id="IPR001841">
    <property type="entry name" value="Znf_RING"/>
</dbReference>
<evidence type="ECO:0000313" key="14">
    <source>
        <dbReference type="RefSeq" id="XP_038979679.1"/>
    </source>
</evidence>